<feature type="transmembrane region" description="Helical" evidence="22">
    <location>
        <begin position="460"/>
        <end position="480"/>
    </location>
</feature>
<proteinExistence type="inferred from homology"/>
<organism evidence="26 27">
    <name type="scientific">Oryzias sinensis</name>
    <name type="common">Chinese medaka</name>
    <dbReference type="NCBI Taxonomy" id="183150"/>
    <lineage>
        <taxon>Eukaryota</taxon>
        <taxon>Metazoa</taxon>
        <taxon>Chordata</taxon>
        <taxon>Craniata</taxon>
        <taxon>Vertebrata</taxon>
        <taxon>Euteleostomi</taxon>
        <taxon>Actinopterygii</taxon>
        <taxon>Neopterygii</taxon>
        <taxon>Teleostei</taxon>
        <taxon>Neoteleostei</taxon>
        <taxon>Acanthomorphata</taxon>
        <taxon>Ovalentaria</taxon>
        <taxon>Atherinomorphae</taxon>
        <taxon>Beloniformes</taxon>
        <taxon>Adrianichthyidae</taxon>
        <taxon>Oryziinae</taxon>
        <taxon>Oryzias</taxon>
    </lineage>
</organism>
<comment type="catalytic activity">
    <reaction evidence="16">
        <text>Zn(2+)(in) = Zn(2+)(out)</text>
        <dbReference type="Rhea" id="RHEA:29351"/>
        <dbReference type="ChEBI" id="CHEBI:29105"/>
    </reaction>
</comment>
<keyword evidence="12" id="KW-0864">Zinc transport</keyword>
<evidence type="ECO:0000256" key="6">
    <source>
        <dbReference type="ARBA" id="ARBA00022692"/>
    </source>
</evidence>
<evidence type="ECO:0000256" key="22">
    <source>
        <dbReference type="SAM" id="Phobius"/>
    </source>
</evidence>
<keyword evidence="10" id="KW-0862">Zinc</keyword>
<dbReference type="InterPro" id="IPR041137">
    <property type="entry name" value="ZIP4_N"/>
</dbReference>
<evidence type="ECO:0000256" key="3">
    <source>
        <dbReference type="ARBA" id="ARBA00006939"/>
    </source>
</evidence>
<dbReference type="Ensembl" id="ENSOSIT00000039432.1">
    <property type="protein sequence ID" value="ENSOSIP00000037407.1"/>
    <property type="gene ID" value="ENSOSIG00000018545.1"/>
</dbReference>
<feature type="transmembrane region" description="Helical" evidence="22">
    <location>
        <begin position="692"/>
        <end position="715"/>
    </location>
</feature>
<feature type="region of interest" description="Disordered" evidence="21">
    <location>
        <begin position="282"/>
        <end position="302"/>
    </location>
</feature>
<dbReference type="GO" id="GO:0140410">
    <property type="term" value="F:monoatomic cation:bicarbonate symporter activity"/>
    <property type="evidence" value="ECO:0007669"/>
    <property type="project" value="TreeGrafter"/>
</dbReference>
<evidence type="ECO:0000259" key="24">
    <source>
        <dbReference type="Pfam" id="PF18292"/>
    </source>
</evidence>
<dbReference type="InterPro" id="IPR003689">
    <property type="entry name" value="ZIP"/>
</dbReference>
<evidence type="ECO:0000256" key="4">
    <source>
        <dbReference type="ARBA" id="ARBA00022448"/>
    </source>
</evidence>
<protein>
    <recommendedName>
        <fullName evidence="17">Zinc transporter ZIP4</fullName>
    </recommendedName>
    <alternativeName>
        <fullName evidence="19">Solute carrier family 39 member 4</fullName>
    </alternativeName>
    <alternativeName>
        <fullName evidence="18">Zrt- and Irt-like protein 4</fullName>
    </alternativeName>
</protein>
<dbReference type="PANTHER" id="PTHR12191">
    <property type="entry name" value="SOLUTE CARRIER FAMILY 39"/>
    <property type="match status" value="1"/>
</dbReference>
<dbReference type="GO" id="GO:0005385">
    <property type="term" value="F:zinc ion transmembrane transporter activity"/>
    <property type="evidence" value="ECO:0007669"/>
    <property type="project" value="TreeGrafter"/>
</dbReference>
<dbReference type="Proteomes" id="UP000694383">
    <property type="component" value="Unplaced"/>
</dbReference>
<evidence type="ECO:0000256" key="11">
    <source>
        <dbReference type="ARBA" id="ARBA00022843"/>
    </source>
</evidence>
<evidence type="ECO:0000256" key="12">
    <source>
        <dbReference type="ARBA" id="ARBA00022906"/>
    </source>
</evidence>
<evidence type="ECO:0000313" key="27">
    <source>
        <dbReference type="Proteomes" id="UP000694383"/>
    </source>
</evidence>
<evidence type="ECO:0000256" key="10">
    <source>
        <dbReference type="ARBA" id="ARBA00022833"/>
    </source>
</evidence>
<keyword evidence="6 22" id="KW-0812">Transmembrane</keyword>
<evidence type="ECO:0000256" key="1">
    <source>
        <dbReference type="ARBA" id="ARBA00004195"/>
    </source>
</evidence>
<comment type="similarity">
    <text evidence="3">Belongs to the ZIP transporter (TC 2.A.5) family.</text>
</comment>
<evidence type="ECO:0000256" key="21">
    <source>
        <dbReference type="SAM" id="MobiDB-lite"/>
    </source>
</evidence>
<keyword evidence="4" id="KW-0813">Transport</keyword>
<reference evidence="26" key="1">
    <citation type="submission" date="2025-08" db="UniProtKB">
        <authorList>
            <consortium name="Ensembl"/>
        </authorList>
    </citation>
    <scope>IDENTIFICATION</scope>
</reference>
<dbReference type="PANTHER" id="PTHR12191:SF21">
    <property type="entry name" value="ZINC TRANSPORTER ZIP4"/>
    <property type="match status" value="1"/>
</dbReference>
<name>A0A8C7Z457_9TELE</name>
<evidence type="ECO:0000256" key="18">
    <source>
        <dbReference type="ARBA" id="ARBA00041703"/>
    </source>
</evidence>
<evidence type="ECO:0000313" key="26">
    <source>
        <dbReference type="Ensembl" id="ENSOSIP00000037407.1"/>
    </source>
</evidence>
<feature type="transmembrane region" description="Helical" evidence="22">
    <location>
        <begin position="660"/>
        <end position="680"/>
    </location>
</feature>
<evidence type="ECO:0000259" key="25">
    <source>
        <dbReference type="Pfam" id="PF21116"/>
    </source>
</evidence>
<keyword evidence="11" id="KW-0832">Ubl conjugation</keyword>
<keyword evidence="9" id="KW-0967">Endosome</keyword>
<comment type="function">
    <text evidence="20">Selective transporter that mediates the uptake of Zn(2+). Plays an essential role for dietary zinc uptake from small intestine. The Zn(2+) uniporter activity is regulated by zinc availability. Also exhibits polyspecific binding and transport of Cu(2+), Cd(2+) and possibly Ni(2+) but at higher concentrations.</text>
</comment>
<evidence type="ECO:0000256" key="20">
    <source>
        <dbReference type="ARBA" id="ARBA00055808"/>
    </source>
</evidence>
<dbReference type="GO" id="GO:0055038">
    <property type="term" value="C:recycling endosome membrane"/>
    <property type="evidence" value="ECO:0007669"/>
    <property type="project" value="UniProtKB-SubCell"/>
</dbReference>
<reference evidence="26" key="2">
    <citation type="submission" date="2025-09" db="UniProtKB">
        <authorList>
            <consortium name="Ensembl"/>
        </authorList>
    </citation>
    <scope>IDENTIFICATION</scope>
</reference>
<feature type="transmembrane region" description="Helical" evidence="22">
    <location>
        <begin position="401"/>
        <end position="426"/>
    </location>
</feature>
<dbReference type="InterPro" id="IPR049406">
    <property type="entry name" value="ZIP4_12_EF-hand"/>
</dbReference>
<comment type="subcellular location">
    <subcellularLocation>
        <location evidence="2">Apical cell membrane</location>
        <topology evidence="2">Multi-pass membrane protein</topology>
    </subcellularLocation>
    <subcellularLocation>
        <location evidence="1">Recycling endosome membrane</location>
        <topology evidence="1">Multi-pass membrane protein</topology>
    </subcellularLocation>
</comment>
<keyword evidence="8 23" id="KW-0732">Signal</keyword>
<sequence length="721" mass="78693">MPAQHSSPPSSLMSSSMFSLRLLVTVLCSGPVLLGSVGAAPAVEGAYEAVVRVLAPGQQHLTERSVRALFKALQARVQCGGVPCGKCDLDGAVHQLVSNSSAHTLEEGGRSGRTFTVGASQFPALAAGSVLFLSSPELVCTAAKDGRWAEETERFLHAYTLGDTGDISIHALEHLLQELQSHYEAAENQSCATASSIMQEAEAAAEPRRQEVGVVLGRVLAHALLGHCFSAHPLPEESFFLDFIMDHVGSENFTVEALENLMMVLNIGSGEDHEHAFMLDEHESHHHHHHEQKGRRKRSREKHEANATWEHRCFSAGELLQIHGLTGSAHSGMGRSEVVRLSPAFIQQILSGACAEATEPETQDGLTEAERYLYATVANVVITLVSMLGIVLLLCTSCTNVFQLCIQFCISMAVGSLTGDALLHLVPMFLGLHVHSDEDSSHGSSDHSHEDGIPDYTYKMLAALGGIYLFYLMESIFSLITQENHHQHAEETDPHHCDHGRVLEMFQKERRQKDRNQSTSETDLVKIEEQKSVSDLNEDKRETRMLPYMITIGDGIHNFADGLAVGAAFSLSWKSGLATSVAVLCHELPHEVGKRRSGGVLRFFPWRRIHAGVSSAGDFAILLYSGMSVPRALLLNLASAMISFVGLYIALSVATDFATTQWITAVAGGLFLYVGLADMLPTLVHARSRRPWLTFALQNLGLLTGWSVLLLLSLFEDKINF</sequence>
<keyword evidence="27" id="KW-1185">Reference proteome</keyword>
<evidence type="ECO:0000256" key="14">
    <source>
        <dbReference type="ARBA" id="ARBA00023065"/>
    </source>
</evidence>
<keyword evidence="13 22" id="KW-1133">Transmembrane helix</keyword>
<evidence type="ECO:0000256" key="19">
    <source>
        <dbReference type="ARBA" id="ARBA00042777"/>
    </source>
</evidence>
<evidence type="ECO:0000256" key="7">
    <source>
        <dbReference type="ARBA" id="ARBA00022723"/>
    </source>
</evidence>
<evidence type="ECO:0000256" key="13">
    <source>
        <dbReference type="ARBA" id="ARBA00022989"/>
    </source>
</evidence>
<feature type="signal peptide" evidence="23">
    <location>
        <begin position="1"/>
        <end position="34"/>
    </location>
</feature>
<evidence type="ECO:0000256" key="16">
    <source>
        <dbReference type="ARBA" id="ARBA00034634"/>
    </source>
</evidence>
<evidence type="ECO:0000256" key="17">
    <source>
        <dbReference type="ARBA" id="ARBA00039394"/>
    </source>
</evidence>
<evidence type="ECO:0000256" key="15">
    <source>
        <dbReference type="ARBA" id="ARBA00023136"/>
    </source>
</evidence>
<dbReference type="InterPro" id="IPR050799">
    <property type="entry name" value="ZIP_Transporter"/>
</dbReference>
<dbReference type="GO" id="GO:0016324">
    <property type="term" value="C:apical plasma membrane"/>
    <property type="evidence" value="ECO:0007669"/>
    <property type="project" value="UniProtKB-SubCell"/>
</dbReference>
<dbReference type="Pfam" id="PF21116">
    <property type="entry name" value="EF-hand_Zip"/>
    <property type="match status" value="1"/>
</dbReference>
<dbReference type="GO" id="GO:0030003">
    <property type="term" value="P:intracellular monoatomic cation homeostasis"/>
    <property type="evidence" value="ECO:0007669"/>
    <property type="project" value="TreeGrafter"/>
</dbReference>
<evidence type="ECO:0000256" key="9">
    <source>
        <dbReference type="ARBA" id="ARBA00022753"/>
    </source>
</evidence>
<keyword evidence="15 22" id="KW-0472">Membrane</keyword>
<feature type="transmembrane region" description="Helical" evidence="22">
    <location>
        <begin position="633"/>
        <end position="654"/>
    </location>
</feature>
<feature type="compositionally biased region" description="Basic residues" evidence="21">
    <location>
        <begin position="285"/>
        <end position="300"/>
    </location>
</feature>
<keyword evidence="14" id="KW-0406">Ion transport</keyword>
<dbReference type="AlphaFoldDB" id="A0A8C7Z457"/>
<keyword evidence="7" id="KW-0479">Metal-binding</keyword>
<evidence type="ECO:0000256" key="8">
    <source>
        <dbReference type="ARBA" id="ARBA00022729"/>
    </source>
</evidence>
<dbReference type="Pfam" id="PF18292">
    <property type="entry name" value="ZIP4_domain"/>
    <property type="match status" value="1"/>
</dbReference>
<accession>A0A8C7Z457</accession>
<dbReference type="GO" id="GO:0071578">
    <property type="term" value="P:zinc ion import across plasma membrane"/>
    <property type="evidence" value="ECO:0007669"/>
    <property type="project" value="TreeGrafter"/>
</dbReference>
<feature type="domain" description="Zinc transporter ZIP4/12 EF-hand" evidence="25">
    <location>
        <begin position="239"/>
        <end position="353"/>
    </location>
</feature>
<dbReference type="GeneTree" id="ENSGT00940000160042"/>
<evidence type="ECO:0000256" key="23">
    <source>
        <dbReference type="SAM" id="SignalP"/>
    </source>
</evidence>
<feature type="transmembrane region" description="Helical" evidence="22">
    <location>
        <begin position="372"/>
        <end position="394"/>
    </location>
</feature>
<feature type="domain" description="Zinc transporter ZIP4 N-terminal" evidence="24">
    <location>
        <begin position="69"/>
        <end position="229"/>
    </location>
</feature>
<dbReference type="Pfam" id="PF02535">
    <property type="entry name" value="Zip"/>
    <property type="match status" value="2"/>
</dbReference>
<dbReference type="GO" id="GO:0046872">
    <property type="term" value="F:metal ion binding"/>
    <property type="evidence" value="ECO:0007669"/>
    <property type="project" value="UniProtKB-KW"/>
</dbReference>
<keyword evidence="5" id="KW-1003">Cell membrane</keyword>
<evidence type="ECO:0000256" key="5">
    <source>
        <dbReference type="ARBA" id="ARBA00022475"/>
    </source>
</evidence>
<feature type="chain" id="PRO_5033984444" description="Zinc transporter ZIP4" evidence="23">
    <location>
        <begin position="35"/>
        <end position="721"/>
    </location>
</feature>
<evidence type="ECO:0000256" key="2">
    <source>
        <dbReference type="ARBA" id="ARBA00004424"/>
    </source>
</evidence>
<feature type="region of interest" description="Disordered" evidence="21">
    <location>
        <begin position="508"/>
        <end position="527"/>
    </location>
</feature>